<gene>
    <name evidence="2" type="ORF">MCHLO_06206</name>
</gene>
<evidence type="ECO:0000313" key="2">
    <source>
        <dbReference type="EMBL" id="GAT48834.1"/>
    </source>
</evidence>
<accession>A0ABQ0LEA4</accession>
<dbReference type="CDD" id="cd11577">
    <property type="entry name" value="GH71"/>
    <property type="match status" value="1"/>
</dbReference>
<dbReference type="Gene3D" id="3.20.20.80">
    <property type="entry name" value="Glycosidases"/>
    <property type="match status" value="1"/>
</dbReference>
<dbReference type="Proteomes" id="UP000815677">
    <property type="component" value="Unassembled WGS sequence"/>
</dbReference>
<keyword evidence="1" id="KW-0732">Signal</keyword>
<dbReference type="EMBL" id="DF844984">
    <property type="protein sequence ID" value="GAT48834.1"/>
    <property type="molecule type" value="Genomic_DNA"/>
</dbReference>
<dbReference type="InterPro" id="IPR005197">
    <property type="entry name" value="Glyco_hydro_71"/>
</dbReference>
<proteinExistence type="predicted"/>
<name>A0ABQ0LEA4_MYCCL</name>
<reference evidence="2" key="1">
    <citation type="submission" date="2014-09" db="EMBL/GenBank/DDBJ databases">
        <title>Genome sequence of the luminous mushroom Mycena chlorophos for searching fungal bioluminescence genes.</title>
        <authorList>
            <person name="Tanaka Y."/>
            <person name="Kasuga D."/>
            <person name="Oba Y."/>
            <person name="Hase S."/>
            <person name="Sato K."/>
            <person name="Oba Y."/>
            <person name="Sakakibara Y."/>
        </authorList>
    </citation>
    <scope>NUCLEOTIDE SEQUENCE</scope>
</reference>
<keyword evidence="3" id="KW-1185">Reference proteome</keyword>
<organism evidence="2 3">
    <name type="scientific">Mycena chlorophos</name>
    <name type="common">Agaric fungus</name>
    <name type="synonym">Agaricus chlorophos</name>
    <dbReference type="NCBI Taxonomy" id="658473"/>
    <lineage>
        <taxon>Eukaryota</taxon>
        <taxon>Fungi</taxon>
        <taxon>Dikarya</taxon>
        <taxon>Basidiomycota</taxon>
        <taxon>Agaricomycotina</taxon>
        <taxon>Agaricomycetes</taxon>
        <taxon>Agaricomycetidae</taxon>
        <taxon>Agaricales</taxon>
        <taxon>Marasmiineae</taxon>
        <taxon>Mycenaceae</taxon>
        <taxon>Mycena</taxon>
    </lineage>
</organism>
<feature type="chain" id="PRO_5045316296" description="Glycoside hydrolase family 71 protein" evidence="1">
    <location>
        <begin position="24"/>
        <end position="429"/>
    </location>
</feature>
<feature type="signal peptide" evidence="1">
    <location>
        <begin position="1"/>
        <end position="23"/>
    </location>
</feature>
<evidence type="ECO:0008006" key="4">
    <source>
        <dbReference type="Google" id="ProtNLM"/>
    </source>
</evidence>
<sequence length="429" mass="47372">MHLRLFHLATAVVLGSNALAASAQIVVAHFMAQNAYSYSQSDWQNDMTTAKNIGIDGFVLNTAAADYEVDRIDDAFTVAENIGFKLFLSFDMSYSWAASDIVSITASHASSSAMLTWNGKVLLSTYSGESYGDSFWSGIKSSLANEGIQVSFAPAFTTYRDPSLANSLISTFSSVDGFFNWWSWPDDVGTLLTTDTDLAYQSAIKDNREGPYIMGVSPWQFKDIDGTGDNWVELSDTLWMYRWQQAIDDVKPDIVEIITWNDYAESHYIGDINPNVDLGTAAPNYVNGFVHAPWRIVAQYYISWYKTGSAPAVTDDTIVFWYRSHPKAVTCSGGWPVRNSQYPADAVFALALLSSPATVSLDIGSTHAECDNSPAGASMCSVAFPVEDAQIPYIQIIRNGVQEKYMYGSIYVTQSCDWYNFNPFVGVVQ</sequence>
<evidence type="ECO:0000256" key="1">
    <source>
        <dbReference type="SAM" id="SignalP"/>
    </source>
</evidence>
<dbReference type="Pfam" id="PF03659">
    <property type="entry name" value="Glyco_hydro_71"/>
    <property type="match status" value="1"/>
</dbReference>
<evidence type="ECO:0000313" key="3">
    <source>
        <dbReference type="Proteomes" id="UP000815677"/>
    </source>
</evidence>
<protein>
    <recommendedName>
        <fullName evidence="4">Glycoside hydrolase family 71 protein</fullName>
    </recommendedName>
</protein>